<dbReference type="OrthoDB" id="5319158at2759"/>
<feature type="compositionally biased region" description="Gly residues" evidence="1">
    <location>
        <begin position="94"/>
        <end position="110"/>
    </location>
</feature>
<name>A0A2J6TJ77_9HELO</name>
<feature type="compositionally biased region" description="Gly residues" evidence="1">
    <location>
        <begin position="133"/>
        <end position="142"/>
    </location>
</feature>
<dbReference type="EMBL" id="KZ613782">
    <property type="protein sequence ID" value="PMD63064.1"/>
    <property type="molecule type" value="Genomic_DNA"/>
</dbReference>
<evidence type="ECO:0000313" key="3">
    <source>
        <dbReference type="EMBL" id="PMD63064.1"/>
    </source>
</evidence>
<dbReference type="GeneID" id="36594625"/>
<dbReference type="STRING" id="1095630.A0A2J6TJ77"/>
<feature type="compositionally biased region" description="Gly residues" evidence="1">
    <location>
        <begin position="185"/>
        <end position="194"/>
    </location>
</feature>
<evidence type="ECO:0000313" key="4">
    <source>
        <dbReference type="Proteomes" id="UP000235371"/>
    </source>
</evidence>
<protein>
    <recommendedName>
        <fullName evidence="2">DUF7932 domain-containing protein</fullName>
    </recommendedName>
</protein>
<feature type="region of interest" description="Disordered" evidence="1">
    <location>
        <begin position="1"/>
        <end position="78"/>
    </location>
</feature>
<proteinExistence type="predicted"/>
<keyword evidence="4" id="KW-1185">Reference proteome</keyword>
<dbReference type="Pfam" id="PF25560">
    <property type="entry name" value="DUF7932"/>
    <property type="match status" value="1"/>
</dbReference>
<evidence type="ECO:0000256" key="1">
    <source>
        <dbReference type="SAM" id="MobiDB-lite"/>
    </source>
</evidence>
<sequence>MDARSKVVDTSGRNGLPGVELWDKRPAEAPTGQAGNSGKSAGAPTAGQPASDIRVRLAYSSEEPGVTQVTGEGPHTGQLWKISRAEKLKLNAKGGDGGAGGRGQDGQAGGRGRDGRDATRHRNGEDGEDGARGGDGGYGSNGADGAAAGNAFITVHEDDTDLLCPLEYDVRGGAGGASGQHGEPGDGGIGGRGGAPIAWTEKHSNRVEAHARDGGTNGRNGSPGTRPSVYLSGGKTGPQGSIQIKVIRGDLSEATYPSPYSLRIVKFDIIDENEDGINEPGEHLLVHNIRVKNSGGMPSPESRSIHLLIQGTQFLDPITSEPLELPRSIQPGQEVEVPGVLRAYIRNEWSEKPLGEALNYIDNVQLLAIFHERLNRPIPNFCGQTQIAIRHPLRLDPPTYLDCVAKGDRVRFKWVVHNDSKKTYGIKGLLKRVTATKLTDPNMPQLFNLTNPETPREATDEIDEIEPNSMVTIDQDFNVDEAAMEFSDGFLTLELMLSDPVTHKVRPVQKHQMRMQISDVYSLSPNPSYLLVVNSKTPNHAIHQIIVLLRNRLRTHLDIFNLSLIGSYESPIKKKNVLNDYAGKSVIIFGNTFPFFNQGDKDPWDLLDPWETGLLIKGGTNISFVGVGNLEGLKKWGENATFPAHDFTAGSQSFNDINISGVVSNLRRLDSNLPTSDMVTHRFAVKKSLFKTIEKSVDSAAKSAAKKLNKNLPLRRFIAVPDLEATKEGEKIGGAIICEGLPKNSNMLASVGLFQASTQHGIPTISDYNMFFVISCLPFATRAKLFWNMIGNSNATGVPCDIIYKGLETMYNAPPDTVTAHMMIDDKILQALCISLQLEISSEIYRFTSTKPRFTDPLSVPEKLAQLSLFTQFLAVAPKAAQVDDIGNAQMLVSTLGAIHAIANPIGFWQSVKGVFSFVGNRKGKLTPAANTRILAAITDSCSTGVAATVKEHLLQRSKQVKSGIQSIGGPKSFTAFGRRELAAFANVERVVMCDLVELKPGSVALNSAALHSHQQGYHVHRTNTGLIVDNVKKVLEEHVNPVDQEAD</sequence>
<dbReference type="RefSeq" id="XP_024739968.1">
    <property type="nucleotide sequence ID" value="XM_024886548.1"/>
</dbReference>
<dbReference type="InterPro" id="IPR057692">
    <property type="entry name" value="DUF7932"/>
</dbReference>
<feature type="region of interest" description="Disordered" evidence="1">
    <location>
        <begin position="91"/>
        <end position="142"/>
    </location>
</feature>
<dbReference type="AlphaFoldDB" id="A0A2J6TJ77"/>
<dbReference type="InParanoid" id="A0A2J6TJ77"/>
<dbReference type="Proteomes" id="UP000235371">
    <property type="component" value="Unassembled WGS sequence"/>
</dbReference>
<feature type="compositionally biased region" description="Basic and acidic residues" evidence="1">
    <location>
        <begin position="111"/>
        <end position="132"/>
    </location>
</feature>
<feature type="region of interest" description="Disordered" evidence="1">
    <location>
        <begin position="174"/>
        <end position="236"/>
    </location>
</feature>
<accession>A0A2J6TJ77</accession>
<feature type="domain" description="DUF7932" evidence="2">
    <location>
        <begin position="262"/>
        <end position="390"/>
    </location>
</feature>
<organism evidence="3 4">
    <name type="scientific">Hyaloscypha bicolor E</name>
    <dbReference type="NCBI Taxonomy" id="1095630"/>
    <lineage>
        <taxon>Eukaryota</taxon>
        <taxon>Fungi</taxon>
        <taxon>Dikarya</taxon>
        <taxon>Ascomycota</taxon>
        <taxon>Pezizomycotina</taxon>
        <taxon>Leotiomycetes</taxon>
        <taxon>Helotiales</taxon>
        <taxon>Hyaloscyphaceae</taxon>
        <taxon>Hyaloscypha</taxon>
        <taxon>Hyaloscypha bicolor</taxon>
    </lineage>
</organism>
<evidence type="ECO:0000259" key="2">
    <source>
        <dbReference type="Pfam" id="PF25560"/>
    </source>
</evidence>
<gene>
    <name evidence="3" type="ORF">K444DRAFT_661158</name>
</gene>
<feature type="compositionally biased region" description="Basic and acidic residues" evidence="1">
    <location>
        <begin position="200"/>
        <end position="213"/>
    </location>
</feature>
<reference evidence="3 4" key="1">
    <citation type="submission" date="2016-04" db="EMBL/GenBank/DDBJ databases">
        <title>A degradative enzymes factory behind the ericoid mycorrhizal symbiosis.</title>
        <authorList>
            <consortium name="DOE Joint Genome Institute"/>
            <person name="Martino E."/>
            <person name="Morin E."/>
            <person name="Grelet G."/>
            <person name="Kuo A."/>
            <person name="Kohler A."/>
            <person name="Daghino S."/>
            <person name="Barry K."/>
            <person name="Choi C."/>
            <person name="Cichocki N."/>
            <person name="Clum A."/>
            <person name="Copeland A."/>
            <person name="Hainaut M."/>
            <person name="Haridas S."/>
            <person name="Labutti K."/>
            <person name="Lindquist E."/>
            <person name="Lipzen A."/>
            <person name="Khouja H.-R."/>
            <person name="Murat C."/>
            <person name="Ohm R."/>
            <person name="Olson A."/>
            <person name="Spatafora J."/>
            <person name="Veneault-Fourrey C."/>
            <person name="Henrissat B."/>
            <person name="Grigoriev I."/>
            <person name="Martin F."/>
            <person name="Perotto S."/>
        </authorList>
    </citation>
    <scope>NUCLEOTIDE SEQUENCE [LARGE SCALE GENOMIC DNA]</scope>
    <source>
        <strain evidence="3 4">E</strain>
    </source>
</reference>